<dbReference type="PANTHER" id="PTHR42760:SF124">
    <property type="entry name" value="SHORT-CHAIN DEHYDROGENASE_REDUCTASE"/>
    <property type="match status" value="1"/>
</dbReference>
<dbReference type="NCBIfam" id="NF005559">
    <property type="entry name" value="PRK07231.1"/>
    <property type="match status" value="1"/>
</dbReference>
<gene>
    <name evidence="3" type="ORF">K490DRAFT_37224</name>
</gene>
<organism evidence="3 4">
    <name type="scientific">Saccharata proteae CBS 121410</name>
    <dbReference type="NCBI Taxonomy" id="1314787"/>
    <lineage>
        <taxon>Eukaryota</taxon>
        <taxon>Fungi</taxon>
        <taxon>Dikarya</taxon>
        <taxon>Ascomycota</taxon>
        <taxon>Pezizomycotina</taxon>
        <taxon>Dothideomycetes</taxon>
        <taxon>Dothideomycetes incertae sedis</taxon>
        <taxon>Botryosphaeriales</taxon>
        <taxon>Saccharataceae</taxon>
        <taxon>Saccharata</taxon>
    </lineage>
</organism>
<keyword evidence="4" id="KW-1185">Reference proteome</keyword>
<reference evidence="3" key="1">
    <citation type="journal article" date="2020" name="Stud. Mycol.">
        <title>101 Dothideomycetes genomes: a test case for predicting lifestyles and emergence of pathogens.</title>
        <authorList>
            <person name="Haridas S."/>
            <person name="Albert R."/>
            <person name="Binder M."/>
            <person name="Bloem J."/>
            <person name="Labutti K."/>
            <person name="Salamov A."/>
            <person name="Andreopoulos B."/>
            <person name="Baker S."/>
            <person name="Barry K."/>
            <person name="Bills G."/>
            <person name="Bluhm B."/>
            <person name="Cannon C."/>
            <person name="Castanera R."/>
            <person name="Culley D."/>
            <person name="Daum C."/>
            <person name="Ezra D."/>
            <person name="Gonzalez J."/>
            <person name="Henrissat B."/>
            <person name="Kuo A."/>
            <person name="Liang C."/>
            <person name="Lipzen A."/>
            <person name="Lutzoni F."/>
            <person name="Magnuson J."/>
            <person name="Mondo S."/>
            <person name="Nolan M."/>
            <person name="Ohm R."/>
            <person name="Pangilinan J."/>
            <person name="Park H.-J."/>
            <person name="Ramirez L."/>
            <person name="Alfaro M."/>
            <person name="Sun H."/>
            <person name="Tritt A."/>
            <person name="Yoshinaga Y."/>
            <person name="Zwiers L.-H."/>
            <person name="Turgeon B."/>
            <person name="Goodwin S."/>
            <person name="Spatafora J."/>
            <person name="Crous P."/>
            <person name="Grigoriev I."/>
        </authorList>
    </citation>
    <scope>NUCLEOTIDE SEQUENCE</scope>
    <source>
        <strain evidence="3">CBS 121410</strain>
    </source>
</reference>
<dbReference type="PRINTS" id="PR00080">
    <property type="entry name" value="SDRFAMILY"/>
</dbReference>
<dbReference type="AlphaFoldDB" id="A0A6A5YFP0"/>
<evidence type="ECO:0000256" key="2">
    <source>
        <dbReference type="ARBA" id="ARBA00022857"/>
    </source>
</evidence>
<dbReference type="Gene3D" id="3.40.50.720">
    <property type="entry name" value="NAD(P)-binding Rossmann-like Domain"/>
    <property type="match status" value="1"/>
</dbReference>
<dbReference type="PRINTS" id="PR00081">
    <property type="entry name" value="GDHRDH"/>
</dbReference>
<proteinExistence type="inferred from homology"/>
<comment type="similarity">
    <text evidence="1">Belongs to the short-chain dehydrogenases/reductases (SDR) family.</text>
</comment>
<evidence type="ECO:0000313" key="3">
    <source>
        <dbReference type="EMBL" id="KAF2089634.1"/>
    </source>
</evidence>
<evidence type="ECO:0000313" key="4">
    <source>
        <dbReference type="Proteomes" id="UP000799776"/>
    </source>
</evidence>
<protein>
    <submittedName>
        <fullName evidence="3">Putative 2-(R)-hydroxypropyl-CoM dehydrogenase</fullName>
    </submittedName>
</protein>
<sequence length="292" mass="31262">MAELLPPSNSSPFPATTFLGHLPRLHNKIALVTGASSGLGRAICLAYAAHGTKLVVCADLRPESLPTHQDENVRQTHELVNDKFGEGKAVFVKCDVGNAEDVKNAVKTAVSLGGRLDIIVNNAGLGTKNRWIRVHELEDDEFDRVMHVNVRGVYLGCKHAIAQFLEQKPDETGRRGWIVNVSSMLGYVGITGGAAAYCASKGAVLNMTRQLAVDYAKDKIHCNALCPGFTKTSMTRENFSNEAVNAEMIATTPWGEWGNVADVAKGAVFLASDDAAWVTGVGLPVDGGYLAQ</sequence>
<dbReference type="EMBL" id="ML978714">
    <property type="protein sequence ID" value="KAF2089634.1"/>
    <property type="molecule type" value="Genomic_DNA"/>
</dbReference>
<dbReference type="PANTHER" id="PTHR42760">
    <property type="entry name" value="SHORT-CHAIN DEHYDROGENASES/REDUCTASES FAMILY MEMBER"/>
    <property type="match status" value="1"/>
</dbReference>
<dbReference type="GO" id="GO:0016616">
    <property type="term" value="F:oxidoreductase activity, acting on the CH-OH group of donors, NAD or NADP as acceptor"/>
    <property type="evidence" value="ECO:0007669"/>
    <property type="project" value="TreeGrafter"/>
</dbReference>
<dbReference type="Pfam" id="PF13561">
    <property type="entry name" value="adh_short_C2"/>
    <property type="match status" value="1"/>
</dbReference>
<dbReference type="FunFam" id="3.40.50.720:FF:000084">
    <property type="entry name" value="Short-chain dehydrogenase reductase"/>
    <property type="match status" value="1"/>
</dbReference>
<dbReference type="OrthoDB" id="417891at2759"/>
<dbReference type="InterPro" id="IPR036291">
    <property type="entry name" value="NAD(P)-bd_dom_sf"/>
</dbReference>
<evidence type="ECO:0000256" key="1">
    <source>
        <dbReference type="ARBA" id="ARBA00006484"/>
    </source>
</evidence>
<dbReference type="Proteomes" id="UP000799776">
    <property type="component" value="Unassembled WGS sequence"/>
</dbReference>
<dbReference type="CDD" id="cd05233">
    <property type="entry name" value="SDR_c"/>
    <property type="match status" value="1"/>
</dbReference>
<keyword evidence="2" id="KW-0521">NADP</keyword>
<dbReference type="InterPro" id="IPR002347">
    <property type="entry name" value="SDR_fam"/>
</dbReference>
<name>A0A6A5YFP0_9PEZI</name>
<dbReference type="SUPFAM" id="SSF51735">
    <property type="entry name" value="NAD(P)-binding Rossmann-fold domains"/>
    <property type="match status" value="1"/>
</dbReference>
<accession>A0A6A5YFP0</accession>